<dbReference type="AlphaFoldDB" id="A0ABD5Y186"/>
<evidence type="ECO:0000313" key="2">
    <source>
        <dbReference type="EMBL" id="MFC7141089.1"/>
    </source>
</evidence>
<keyword evidence="1" id="KW-0472">Membrane</keyword>
<feature type="transmembrane region" description="Helical" evidence="1">
    <location>
        <begin position="73"/>
        <end position="92"/>
    </location>
</feature>
<evidence type="ECO:0008006" key="4">
    <source>
        <dbReference type="Google" id="ProtNLM"/>
    </source>
</evidence>
<feature type="transmembrane region" description="Helical" evidence="1">
    <location>
        <begin position="44"/>
        <end position="61"/>
    </location>
</feature>
<organism evidence="2 3">
    <name type="scientific">Halosimplex aquaticum</name>
    <dbReference type="NCBI Taxonomy" id="3026162"/>
    <lineage>
        <taxon>Archaea</taxon>
        <taxon>Methanobacteriati</taxon>
        <taxon>Methanobacteriota</taxon>
        <taxon>Stenosarchaea group</taxon>
        <taxon>Halobacteria</taxon>
        <taxon>Halobacteriales</taxon>
        <taxon>Haloarculaceae</taxon>
        <taxon>Halosimplex</taxon>
    </lineage>
</organism>
<dbReference type="Proteomes" id="UP001596432">
    <property type="component" value="Unassembled WGS sequence"/>
</dbReference>
<name>A0ABD5Y186_9EURY</name>
<reference evidence="2 3" key="1">
    <citation type="journal article" date="2019" name="Int. J. Syst. Evol. Microbiol.">
        <title>The Global Catalogue of Microorganisms (GCM) 10K type strain sequencing project: providing services to taxonomists for standard genome sequencing and annotation.</title>
        <authorList>
            <consortium name="The Broad Institute Genomics Platform"/>
            <consortium name="The Broad Institute Genome Sequencing Center for Infectious Disease"/>
            <person name="Wu L."/>
            <person name="Ma J."/>
        </authorList>
    </citation>
    <scope>NUCLEOTIDE SEQUENCE [LARGE SCALE GENOMIC DNA]</scope>
    <source>
        <strain evidence="2 3">XZYJT29</strain>
    </source>
</reference>
<evidence type="ECO:0000256" key="1">
    <source>
        <dbReference type="SAM" id="Phobius"/>
    </source>
</evidence>
<proteinExistence type="predicted"/>
<sequence>MSARSRAATNRAVDWVAGSERRRGAVAVAVPALFWLVVELEANLGLAPLVAAAALSAFLYTRDTTRATLAAGAYGTGLLGIGVALVQIYWSVARGSTASLTETVAGLWGWFLVGAVLIAVGVWIHGADR</sequence>
<protein>
    <recommendedName>
        <fullName evidence="4">SPW repeat-containing protein</fullName>
    </recommendedName>
</protein>
<feature type="transmembrane region" description="Helical" evidence="1">
    <location>
        <begin position="104"/>
        <end position="124"/>
    </location>
</feature>
<keyword evidence="3" id="KW-1185">Reference proteome</keyword>
<accession>A0ABD5Y186</accession>
<keyword evidence="1" id="KW-1133">Transmembrane helix</keyword>
<keyword evidence="1" id="KW-0812">Transmembrane</keyword>
<dbReference type="RefSeq" id="WP_274322179.1">
    <property type="nucleotide sequence ID" value="NZ_CP118158.1"/>
</dbReference>
<dbReference type="GeneID" id="78821398"/>
<comment type="caution">
    <text evidence="2">The sequence shown here is derived from an EMBL/GenBank/DDBJ whole genome shotgun (WGS) entry which is preliminary data.</text>
</comment>
<evidence type="ECO:0000313" key="3">
    <source>
        <dbReference type="Proteomes" id="UP001596432"/>
    </source>
</evidence>
<dbReference type="EMBL" id="JBHTAS010000001">
    <property type="protein sequence ID" value="MFC7141089.1"/>
    <property type="molecule type" value="Genomic_DNA"/>
</dbReference>
<gene>
    <name evidence="2" type="ORF">ACFQMA_14795</name>
</gene>